<dbReference type="GO" id="GO:0030515">
    <property type="term" value="F:snoRNA binding"/>
    <property type="evidence" value="ECO:0007669"/>
    <property type="project" value="InterPro"/>
</dbReference>
<evidence type="ECO:0000259" key="7">
    <source>
        <dbReference type="Pfam" id="PF08640"/>
    </source>
</evidence>
<feature type="compositionally biased region" description="Low complexity" evidence="6">
    <location>
        <begin position="606"/>
        <end position="631"/>
    </location>
</feature>
<evidence type="ECO:0000256" key="1">
    <source>
        <dbReference type="ARBA" id="ARBA00004604"/>
    </source>
</evidence>
<dbReference type="GO" id="GO:0034388">
    <property type="term" value="C:Pwp2p-containing subcomplex of 90S preribosome"/>
    <property type="evidence" value="ECO:0007669"/>
    <property type="project" value="TreeGrafter"/>
</dbReference>
<dbReference type="Gene3D" id="1.25.40.10">
    <property type="entry name" value="Tetratricopeptide repeat domain"/>
    <property type="match status" value="2"/>
</dbReference>
<gene>
    <name evidence="9" type="ORF">KI387_020549</name>
</gene>
<dbReference type="PANTHER" id="PTHR23271:SF1">
    <property type="entry name" value="U3 SMALL NUCLEOLAR RNA-ASSOCIATED PROTEIN 6 HOMOLOG"/>
    <property type="match status" value="1"/>
</dbReference>
<dbReference type="Proteomes" id="UP000824469">
    <property type="component" value="Unassembled WGS sequence"/>
</dbReference>
<evidence type="ECO:0000256" key="4">
    <source>
        <dbReference type="ARBA" id="ARBA00022737"/>
    </source>
</evidence>
<dbReference type="SMART" id="SM00386">
    <property type="entry name" value="HAT"/>
    <property type="match status" value="7"/>
</dbReference>
<dbReference type="InterPro" id="IPR056907">
    <property type="entry name" value="UTP6_C"/>
</dbReference>
<name>A0AA38GC93_TAXCH</name>
<feature type="region of interest" description="Disordered" evidence="6">
    <location>
        <begin position="580"/>
        <end position="645"/>
    </location>
</feature>
<evidence type="ECO:0000256" key="6">
    <source>
        <dbReference type="SAM" id="MobiDB-lite"/>
    </source>
</evidence>
<evidence type="ECO:0000313" key="10">
    <source>
        <dbReference type="Proteomes" id="UP000824469"/>
    </source>
</evidence>
<dbReference type="InterPro" id="IPR003107">
    <property type="entry name" value="HAT"/>
</dbReference>
<evidence type="ECO:0000256" key="5">
    <source>
        <dbReference type="ARBA" id="ARBA00023242"/>
    </source>
</evidence>
<protein>
    <recommendedName>
        <fullName evidence="11">U3 small nucleolar RNA-associated protein 6</fullName>
    </recommendedName>
</protein>
<feature type="compositionally biased region" description="Basic residues" evidence="6">
    <location>
        <begin position="635"/>
        <end position="645"/>
    </location>
</feature>
<evidence type="ECO:0000256" key="2">
    <source>
        <dbReference type="ARBA" id="ARBA00010734"/>
    </source>
</evidence>
<evidence type="ECO:0000313" key="9">
    <source>
        <dbReference type="EMBL" id="KAH9318780.1"/>
    </source>
</evidence>
<dbReference type="InterPro" id="IPR011990">
    <property type="entry name" value="TPR-like_helical_dom_sf"/>
</dbReference>
<keyword evidence="4" id="KW-0677">Repeat</keyword>
<comment type="similarity">
    <text evidence="2">Belongs to the UTP6 family.</text>
</comment>
<dbReference type="OMA" id="CKQWNAK"/>
<accession>A0AA38GC93</accession>
<keyword evidence="3" id="KW-0698">rRNA processing</keyword>
<reference evidence="9 10" key="1">
    <citation type="journal article" date="2021" name="Nat. Plants">
        <title>The Taxus genome provides insights into paclitaxel biosynthesis.</title>
        <authorList>
            <person name="Xiong X."/>
            <person name="Gou J."/>
            <person name="Liao Q."/>
            <person name="Li Y."/>
            <person name="Zhou Q."/>
            <person name="Bi G."/>
            <person name="Li C."/>
            <person name="Du R."/>
            <person name="Wang X."/>
            <person name="Sun T."/>
            <person name="Guo L."/>
            <person name="Liang H."/>
            <person name="Lu P."/>
            <person name="Wu Y."/>
            <person name="Zhang Z."/>
            <person name="Ro D.K."/>
            <person name="Shang Y."/>
            <person name="Huang S."/>
            <person name="Yan J."/>
        </authorList>
    </citation>
    <scope>NUCLEOTIDE SEQUENCE [LARGE SCALE GENOMIC DNA]</scope>
    <source>
        <strain evidence="9">Ta-2019</strain>
    </source>
</reference>
<keyword evidence="10" id="KW-1185">Reference proteome</keyword>
<dbReference type="InterPro" id="IPR013949">
    <property type="entry name" value="Utp6"/>
</dbReference>
<feature type="domain" description="U3 small nucleolar RNA-associated protein 6 N-terminal" evidence="7">
    <location>
        <begin position="9"/>
        <end position="83"/>
    </location>
</feature>
<dbReference type="Pfam" id="PF24892">
    <property type="entry name" value="UTP6_C"/>
    <property type="match status" value="1"/>
</dbReference>
<feature type="domain" description="U3 small nucleolar RNA-associated protein 6 homolog C-terminal" evidence="8">
    <location>
        <begin position="351"/>
        <end position="476"/>
    </location>
</feature>
<comment type="caution">
    <text evidence="9">The sequence shown here is derived from an EMBL/GenBank/DDBJ whole genome shotgun (WGS) entry which is preliminary data.</text>
</comment>
<dbReference type="SUPFAM" id="SSF48452">
    <property type="entry name" value="TPR-like"/>
    <property type="match status" value="1"/>
</dbReference>
<dbReference type="Pfam" id="PF08640">
    <property type="entry name" value="U3_assoc_6"/>
    <property type="match status" value="1"/>
</dbReference>
<dbReference type="InterPro" id="IPR055347">
    <property type="entry name" value="UTP6_N"/>
</dbReference>
<sequence>MADIVQYKLEHMIPELDDLEKRGLFIKAEIKEIVKKRRDFEYLLKRPCPLKEDYIRYIEYEKQLEALRNLRKKEMVRGLKENNKKWHFSLCDKASSRRILDIYRRLLTRNKGNLKLWFEYAEFCREHGSNNMKQVLGKALNYHPNVPGLWIYAAAWEFEHNLNVNAARALMLSGIRACPKSEILWLEYFRMELIFVNKLRARKIALGLDTVSSLRDDEDKEAWKKENNDLFMSLNEEKLDDGEILETETSKSEMNADVLAIRELGFKMAYTIFNKAVDTIPSSVRFRQQFVEMLDSLDVQRANALEDEMCRSMQRDFANDESCWDWLARRHISRCQQTKQINKDKVVAALNKAIQVYEDALNTITSSFMFGYYTKFLQNLIDYDKSEIAEGLALFRRFVSNVEEIAMNILKLYERAECIGCVNEALAEQHISFLLKVGDVDAARQLAAKFCTDVFSKAAKIWNLRMSLEIKSVMMNSTKASKADFQSLFELFKHVLLAIFPSLITYGTCLLALPGPSLDFFVHCITLESQLAAVGCEEARQNMRKLYDSALKIYDQNIELWLDYRSEELKRLSTRPQRVGQLRTATSVGSERSSHQYQQQAEQPQVSTARGAATTAARGAATVSGAATSVSSERRRSHQRRQREE</sequence>
<proteinExistence type="inferred from homology"/>
<feature type="compositionally biased region" description="Polar residues" evidence="6">
    <location>
        <begin position="583"/>
        <end position="605"/>
    </location>
</feature>
<dbReference type="PANTHER" id="PTHR23271">
    <property type="entry name" value="HEPATOCELLULAR CARCINOMA-ASSOCIATED ANTIGEN 66"/>
    <property type="match status" value="1"/>
</dbReference>
<dbReference type="GO" id="GO:0000462">
    <property type="term" value="P:maturation of SSU-rRNA from tricistronic rRNA transcript (SSU-rRNA, 5.8S rRNA, LSU-rRNA)"/>
    <property type="evidence" value="ECO:0007669"/>
    <property type="project" value="InterPro"/>
</dbReference>
<evidence type="ECO:0000259" key="8">
    <source>
        <dbReference type="Pfam" id="PF24892"/>
    </source>
</evidence>
<dbReference type="AlphaFoldDB" id="A0AA38GC93"/>
<comment type="subcellular location">
    <subcellularLocation>
        <location evidence="1">Nucleus</location>
        <location evidence="1">Nucleolus</location>
    </subcellularLocation>
</comment>
<evidence type="ECO:0008006" key="11">
    <source>
        <dbReference type="Google" id="ProtNLM"/>
    </source>
</evidence>
<dbReference type="EMBL" id="JAHRHJ020000004">
    <property type="protein sequence ID" value="KAH9318780.1"/>
    <property type="molecule type" value="Genomic_DNA"/>
</dbReference>
<dbReference type="GO" id="GO:0032040">
    <property type="term" value="C:small-subunit processome"/>
    <property type="evidence" value="ECO:0007669"/>
    <property type="project" value="TreeGrafter"/>
</dbReference>
<organism evidence="9 10">
    <name type="scientific">Taxus chinensis</name>
    <name type="common">Chinese yew</name>
    <name type="synonym">Taxus wallichiana var. chinensis</name>
    <dbReference type="NCBI Taxonomy" id="29808"/>
    <lineage>
        <taxon>Eukaryota</taxon>
        <taxon>Viridiplantae</taxon>
        <taxon>Streptophyta</taxon>
        <taxon>Embryophyta</taxon>
        <taxon>Tracheophyta</taxon>
        <taxon>Spermatophyta</taxon>
        <taxon>Pinopsida</taxon>
        <taxon>Pinidae</taxon>
        <taxon>Conifers II</taxon>
        <taxon>Cupressales</taxon>
        <taxon>Taxaceae</taxon>
        <taxon>Taxus</taxon>
    </lineage>
</organism>
<evidence type="ECO:0000256" key="3">
    <source>
        <dbReference type="ARBA" id="ARBA00022552"/>
    </source>
</evidence>
<keyword evidence="5" id="KW-0539">Nucleus</keyword>